<dbReference type="PANTHER" id="PTHR48069:SF3">
    <property type="entry name" value="DIHYDROFOLATE REDUCTASE"/>
    <property type="match status" value="1"/>
</dbReference>
<dbReference type="PANTHER" id="PTHR48069">
    <property type="entry name" value="DIHYDROFOLATE REDUCTASE"/>
    <property type="match status" value="1"/>
</dbReference>
<dbReference type="GO" id="GO:0046452">
    <property type="term" value="P:dihydrofolate metabolic process"/>
    <property type="evidence" value="ECO:0007669"/>
    <property type="project" value="TreeGrafter"/>
</dbReference>
<dbReference type="eggNOG" id="COG0262">
    <property type="taxonomic scope" value="Bacteria"/>
</dbReference>
<dbReference type="STRING" id="861450.HMPREF0080_01133"/>
<evidence type="ECO:0000256" key="4">
    <source>
        <dbReference type="ARBA" id="ARBA00022563"/>
    </source>
</evidence>
<dbReference type="RefSeq" id="WP_006790109.1">
    <property type="nucleotide sequence ID" value="NZ_JH417587.1"/>
</dbReference>
<dbReference type="CDD" id="cd00209">
    <property type="entry name" value="DHFR"/>
    <property type="match status" value="1"/>
</dbReference>
<comment type="pathway">
    <text evidence="1 7">Cofactor biosynthesis; tetrahydrofolate biosynthesis; 5,6,7,8-tetrahydrofolate from 7,8-dihydrofolate: step 1/1.</text>
</comment>
<evidence type="ECO:0000256" key="6">
    <source>
        <dbReference type="ARBA" id="ARBA00023002"/>
    </source>
</evidence>
<dbReference type="EMBL" id="AGCJ01000043">
    <property type="protein sequence ID" value="EHM40685.1"/>
    <property type="molecule type" value="Genomic_DNA"/>
</dbReference>
<dbReference type="Proteomes" id="UP000005481">
    <property type="component" value="Unassembled WGS sequence"/>
</dbReference>
<proteinExistence type="inferred from homology"/>
<reference evidence="9 10" key="1">
    <citation type="submission" date="2011-08" db="EMBL/GenBank/DDBJ databases">
        <authorList>
            <person name="Weinstock G."/>
            <person name="Sodergren E."/>
            <person name="Clifton S."/>
            <person name="Fulton L."/>
            <person name="Fulton B."/>
            <person name="Courtney L."/>
            <person name="Fronick C."/>
            <person name="Harrison M."/>
            <person name="Strong C."/>
            <person name="Farmer C."/>
            <person name="Delahaunty K."/>
            <person name="Markovic C."/>
            <person name="Hall O."/>
            <person name="Minx P."/>
            <person name="Tomlinson C."/>
            <person name="Mitreva M."/>
            <person name="Hou S."/>
            <person name="Chen J."/>
            <person name="Wollam A."/>
            <person name="Pepin K.H."/>
            <person name="Johnson M."/>
            <person name="Bhonagiri V."/>
            <person name="Zhang X."/>
            <person name="Suruliraj S."/>
            <person name="Warren W."/>
            <person name="Chinwalla A."/>
            <person name="Mardis E.R."/>
            <person name="Wilson R.K."/>
        </authorList>
    </citation>
    <scope>NUCLEOTIDE SEQUENCE [LARGE SCALE GENOMIC DNA]</scope>
    <source>
        <strain evidence="9 10">F0357</strain>
    </source>
</reference>
<dbReference type="GO" id="GO:0046655">
    <property type="term" value="P:folic acid metabolic process"/>
    <property type="evidence" value="ECO:0007669"/>
    <property type="project" value="TreeGrafter"/>
</dbReference>
<protein>
    <recommendedName>
        <fullName evidence="3 7">Dihydrofolate reductase</fullName>
        <ecNumber evidence="3 7">1.5.1.3</ecNumber>
    </recommendedName>
</protein>
<dbReference type="PROSITE" id="PS51330">
    <property type="entry name" value="DHFR_2"/>
    <property type="match status" value="1"/>
</dbReference>
<dbReference type="GO" id="GO:0005829">
    <property type="term" value="C:cytosol"/>
    <property type="evidence" value="ECO:0007669"/>
    <property type="project" value="TreeGrafter"/>
</dbReference>
<dbReference type="SUPFAM" id="SSF53597">
    <property type="entry name" value="Dihydrofolate reductase-like"/>
    <property type="match status" value="1"/>
</dbReference>
<dbReference type="PIRSF" id="PIRSF000194">
    <property type="entry name" value="DHFR"/>
    <property type="match status" value="1"/>
</dbReference>
<evidence type="ECO:0000313" key="9">
    <source>
        <dbReference type="EMBL" id="EHM40685.1"/>
    </source>
</evidence>
<comment type="catalytic activity">
    <reaction evidence="7">
        <text>(6S)-5,6,7,8-tetrahydrofolate + NADP(+) = 7,8-dihydrofolate + NADPH + H(+)</text>
        <dbReference type="Rhea" id="RHEA:15009"/>
        <dbReference type="ChEBI" id="CHEBI:15378"/>
        <dbReference type="ChEBI" id="CHEBI:57451"/>
        <dbReference type="ChEBI" id="CHEBI:57453"/>
        <dbReference type="ChEBI" id="CHEBI:57783"/>
        <dbReference type="ChEBI" id="CHEBI:58349"/>
        <dbReference type="EC" id="1.5.1.3"/>
    </reaction>
</comment>
<accession>G9YHJ9</accession>
<name>G9YHJ9_9FIRM</name>
<dbReference type="InterPro" id="IPR012259">
    <property type="entry name" value="DHFR"/>
</dbReference>
<keyword evidence="4 7" id="KW-0554">One-carbon metabolism</keyword>
<evidence type="ECO:0000259" key="8">
    <source>
        <dbReference type="PROSITE" id="PS51330"/>
    </source>
</evidence>
<dbReference type="PATRIC" id="fig|861450.3.peg.1051"/>
<evidence type="ECO:0000256" key="7">
    <source>
        <dbReference type="PIRNR" id="PIRNR000194"/>
    </source>
</evidence>
<dbReference type="PRINTS" id="PR00070">
    <property type="entry name" value="DHFR"/>
</dbReference>
<dbReference type="UniPathway" id="UPA00077">
    <property type="reaction ID" value="UER00158"/>
</dbReference>
<dbReference type="Gene3D" id="3.40.430.10">
    <property type="entry name" value="Dihydrofolate Reductase, subunit A"/>
    <property type="match status" value="1"/>
</dbReference>
<dbReference type="HOGENOM" id="CLU_043966_5_2_9"/>
<dbReference type="AlphaFoldDB" id="G9YHJ9"/>
<evidence type="ECO:0000313" key="10">
    <source>
        <dbReference type="Proteomes" id="UP000005481"/>
    </source>
</evidence>
<comment type="similarity">
    <text evidence="2 7">Belongs to the dihydrofolate reductase family.</text>
</comment>
<dbReference type="GO" id="GO:0046654">
    <property type="term" value="P:tetrahydrofolate biosynthetic process"/>
    <property type="evidence" value="ECO:0007669"/>
    <property type="project" value="UniProtKB-UniPathway"/>
</dbReference>
<evidence type="ECO:0000256" key="5">
    <source>
        <dbReference type="ARBA" id="ARBA00022857"/>
    </source>
</evidence>
<evidence type="ECO:0000256" key="3">
    <source>
        <dbReference type="ARBA" id="ARBA00012856"/>
    </source>
</evidence>
<evidence type="ECO:0000256" key="2">
    <source>
        <dbReference type="ARBA" id="ARBA00009539"/>
    </source>
</evidence>
<keyword evidence="10" id="KW-1185">Reference proteome</keyword>
<dbReference type="GO" id="GO:0050661">
    <property type="term" value="F:NADP binding"/>
    <property type="evidence" value="ECO:0007669"/>
    <property type="project" value="InterPro"/>
</dbReference>
<dbReference type="EC" id="1.5.1.3" evidence="3 7"/>
<gene>
    <name evidence="9" type="ORF">HMPREF0080_01133</name>
</gene>
<feature type="domain" description="DHFR" evidence="8">
    <location>
        <begin position="1"/>
        <end position="161"/>
    </location>
</feature>
<comment type="function">
    <text evidence="7">Key enzyme in folate metabolism. Catalyzes an essential reaction for de novo glycine and purine synthesis, and for DNA precursor synthesis.</text>
</comment>
<dbReference type="Pfam" id="PF00186">
    <property type="entry name" value="DHFR_1"/>
    <property type="match status" value="1"/>
</dbReference>
<keyword evidence="6 7" id="KW-0560">Oxidoreductase</keyword>
<dbReference type="InterPro" id="IPR001796">
    <property type="entry name" value="DHFR_dom"/>
</dbReference>
<sequence length="162" mass="18674">MINIIVARDRNNGIGKDGDLLCRITADLKRFKALTTGHDIIMGRRTFESLPGLLPGRGHIVLTTQADYTSKHEGIKVYHSVDDLYHSLDKGKEYFVIGGASVYEAFLPFAERMYITEIDAKFDADTFFPQEEKEEWVIESREDHDKTIDNKYAYSFVDYVRR</sequence>
<dbReference type="GO" id="GO:0004146">
    <property type="term" value="F:dihydrofolate reductase activity"/>
    <property type="evidence" value="ECO:0007669"/>
    <property type="project" value="UniProtKB-EC"/>
</dbReference>
<evidence type="ECO:0000256" key="1">
    <source>
        <dbReference type="ARBA" id="ARBA00004903"/>
    </source>
</evidence>
<dbReference type="GO" id="GO:0006730">
    <property type="term" value="P:one-carbon metabolic process"/>
    <property type="evidence" value="ECO:0007669"/>
    <property type="project" value="UniProtKB-KW"/>
</dbReference>
<keyword evidence="5 7" id="KW-0521">NADP</keyword>
<dbReference type="OrthoDB" id="9804315at2"/>
<organism evidence="9 10">
    <name type="scientific">Anaeroglobus geminatus F0357</name>
    <dbReference type="NCBI Taxonomy" id="861450"/>
    <lineage>
        <taxon>Bacteria</taxon>
        <taxon>Bacillati</taxon>
        <taxon>Bacillota</taxon>
        <taxon>Negativicutes</taxon>
        <taxon>Veillonellales</taxon>
        <taxon>Veillonellaceae</taxon>
        <taxon>Anaeroglobus</taxon>
    </lineage>
</organism>
<dbReference type="InterPro" id="IPR024072">
    <property type="entry name" value="DHFR-like_dom_sf"/>
</dbReference>
<comment type="caution">
    <text evidence="9">The sequence shown here is derived from an EMBL/GenBank/DDBJ whole genome shotgun (WGS) entry which is preliminary data.</text>
</comment>